<organism evidence="1 2">
    <name type="scientific">Solanum commersonii</name>
    <name type="common">Commerson's wild potato</name>
    <name type="synonym">Commerson's nightshade</name>
    <dbReference type="NCBI Taxonomy" id="4109"/>
    <lineage>
        <taxon>Eukaryota</taxon>
        <taxon>Viridiplantae</taxon>
        <taxon>Streptophyta</taxon>
        <taxon>Embryophyta</taxon>
        <taxon>Tracheophyta</taxon>
        <taxon>Spermatophyta</taxon>
        <taxon>Magnoliopsida</taxon>
        <taxon>eudicotyledons</taxon>
        <taxon>Gunneridae</taxon>
        <taxon>Pentapetalae</taxon>
        <taxon>asterids</taxon>
        <taxon>lamiids</taxon>
        <taxon>Solanales</taxon>
        <taxon>Solanaceae</taxon>
        <taxon>Solanoideae</taxon>
        <taxon>Solaneae</taxon>
        <taxon>Solanum</taxon>
    </lineage>
</organism>
<proteinExistence type="predicted"/>
<keyword evidence="2" id="KW-1185">Reference proteome</keyword>
<name>A0A9J5WS71_SOLCO</name>
<dbReference type="Proteomes" id="UP000824120">
    <property type="component" value="Chromosome 10"/>
</dbReference>
<dbReference type="EMBL" id="JACXVP010000010">
    <property type="protein sequence ID" value="KAG5578681.1"/>
    <property type="molecule type" value="Genomic_DNA"/>
</dbReference>
<evidence type="ECO:0000313" key="2">
    <source>
        <dbReference type="Proteomes" id="UP000824120"/>
    </source>
</evidence>
<comment type="caution">
    <text evidence="1">The sequence shown here is derived from an EMBL/GenBank/DDBJ whole genome shotgun (WGS) entry which is preliminary data.</text>
</comment>
<sequence length="73" mass="8405">MTFYDDQEFQRQLCQKLTWTSGKTLAIEPVGYHGQNGPFSRSNEPQSSPRHIMVTQNFDVIFAKNLHGPLLRP</sequence>
<reference evidence="1 2" key="1">
    <citation type="submission" date="2020-09" db="EMBL/GenBank/DDBJ databases">
        <title>De no assembly of potato wild relative species, Solanum commersonii.</title>
        <authorList>
            <person name="Cho K."/>
        </authorList>
    </citation>
    <scope>NUCLEOTIDE SEQUENCE [LARGE SCALE GENOMIC DNA]</scope>
    <source>
        <strain evidence="1">LZ3.2</strain>
        <tissue evidence="1">Leaf</tissue>
    </source>
</reference>
<accession>A0A9J5WS71</accession>
<gene>
    <name evidence="1" type="ORF">H5410_049308</name>
</gene>
<dbReference type="AlphaFoldDB" id="A0A9J5WS71"/>
<protein>
    <submittedName>
        <fullName evidence="1">Uncharacterized protein</fullName>
    </submittedName>
</protein>
<evidence type="ECO:0000313" key="1">
    <source>
        <dbReference type="EMBL" id="KAG5578681.1"/>
    </source>
</evidence>